<comment type="caution">
    <text evidence="1">The sequence shown here is derived from an EMBL/GenBank/DDBJ whole genome shotgun (WGS) entry which is preliminary data.</text>
</comment>
<reference evidence="2" key="1">
    <citation type="journal article" date="2023" name="Mar. Drugs">
        <title>Gemmata algarum, a Novel Planctomycete Isolated from an Algal Mat, Displays Antimicrobial Activity.</title>
        <authorList>
            <person name="Kumar G."/>
            <person name="Kallscheuer N."/>
            <person name="Kashif M."/>
            <person name="Ahamad S."/>
            <person name="Jagadeeshwari U."/>
            <person name="Pannikurungottu S."/>
            <person name="Haufschild T."/>
            <person name="Kabuu M."/>
            <person name="Sasikala C."/>
            <person name="Jogler C."/>
            <person name="Ramana C."/>
        </authorList>
    </citation>
    <scope>NUCLEOTIDE SEQUENCE [LARGE SCALE GENOMIC DNA]</scope>
    <source>
        <strain evidence="2">JC673</strain>
    </source>
</reference>
<proteinExistence type="predicted"/>
<evidence type="ECO:0000313" key="2">
    <source>
        <dbReference type="Proteomes" id="UP001272242"/>
    </source>
</evidence>
<dbReference type="Proteomes" id="UP001272242">
    <property type="component" value="Unassembled WGS sequence"/>
</dbReference>
<dbReference type="RefSeq" id="WP_320684803.1">
    <property type="nucleotide sequence ID" value="NZ_JAXBLV010000002.1"/>
</dbReference>
<organism evidence="1 2">
    <name type="scientific">Gemmata algarum</name>
    <dbReference type="NCBI Taxonomy" id="2975278"/>
    <lineage>
        <taxon>Bacteria</taxon>
        <taxon>Pseudomonadati</taxon>
        <taxon>Planctomycetota</taxon>
        <taxon>Planctomycetia</taxon>
        <taxon>Gemmatales</taxon>
        <taxon>Gemmataceae</taxon>
        <taxon>Gemmata</taxon>
    </lineage>
</organism>
<protein>
    <submittedName>
        <fullName evidence="1">Uncharacterized protein</fullName>
    </submittedName>
</protein>
<gene>
    <name evidence="1" type="ORF">R5W23_003037</name>
</gene>
<sequence length="156" mass="17967">MPQRLSDVPMSELVPETQQWNGGHGIDLLTWFGCVGSIEHAIAYGELFWPDFVEYDGCVLFAGFNEASYRGFMSQTGDDRRAVEAVMNHRHIIDIFSGSGQEPTRHQVVYLGRLLREMWTAKLRQNFPTKTVVVSFPEEPSERLLDYEITFYQTEQ</sequence>
<evidence type="ECO:0000313" key="1">
    <source>
        <dbReference type="EMBL" id="MDY3557772.1"/>
    </source>
</evidence>
<name>A0ABU5ET10_9BACT</name>
<dbReference type="EMBL" id="JAXBLV010000002">
    <property type="protein sequence ID" value="MDY3557772.1"/>
    <property type="molecule type" value="Genomic_DNA"/>
</dbReference>
<keyword evidence="2" id="KW-1185">Reference proteome</keyword>
<accession>A0ABU5ET10</accession>